<keyword evidence="1" id="KW-0732">Signal</keyword>
<accession>A0A6J4S4Q7</accession>
<evidence type="ECO:0000313" key="3">
    <source>
        <dbReference type="EMBL" id="CAA9486329.1"/>
    </source>
</evidence>
<evidence type="ECO:0000256" key="1">
    <source>
        <dbReference type="SAM" id="SignalP"/>
    </source>
</evidence>
<evidence type="ECO:0000259" key="2">
    <source>
        <dbReference type="Pfam" id="PF08486"/>
    </source>
</evidence>
<dbReference type="PANTHER" id="PTHR30032">
    <property type="entry name" value="N-ACETYLMURAMOYL-L-ALANINE AMIDASE-RELATED"/>
    <property type="match status" value="1"/>
</dbReference>
<dbReference type="GO" id="GO:0030288">
    <property type="term" value="C:outer membrane-bounded periplasmic space"/>
    <property type="evidence" value="ECO:0007669"/>
    <property type="project" value="TreeGrafter"/>
</dbReference>
<sequence>MRRTLQLSRRNSLRAGVSGQAMRRTLLLLTLLAAFAAAPAQGASRLVIDGAGFGHGVGMSQYGAYGFAEKGADHAKILRHYYTGTQIGRLDGGGSQVRVLLKSAGRIVLTNAASVSGERRLDPGRRYIATGGLGDAVTLRSATGRHLGSYGSPLTITGAGGGFQINGRSGHAASDGRYRGELQIRATLGGVSAINAVALDDYIRGVVAGEMPSGWPQEALRAQAVAARTYALATSKQGDGFDQYADTRSQVYNGIAGETAATDEAVAATSGEVVTYQGKPIVTYYFSTSGGRTEDLENSFLGASPVPYLRSVDDPYDSASPRHRWTRQMSLRSAQRRLGRLVQGRLRRIKVLRRGASPRVVSAQVIGSGGRTNVSGPTLRRKLGLYDTWARFTVITASGRRGDGNTPSAAATPSGGATPRLARAASLGMRVGTIAGRVDPVTAGRSWVSVQHWDGRRWRARFDLPVRASGRYAGRVRATGLYRVLYRGVVGPRVLVR</sequence>
<dbReference type="InterPro" id="IPR013693">
    <property type="entry name" value="SpoIID/LytB_N"/>
</dbReference>
<dbReference type="GO" id="GO:0030435">
    <property type="term" value="P:sporulation resulting in formation of a cellular spore"/>
    <property type="evidence" value="ECO:0007669"/>
    <property type="project" value="InterPro"/>
</dbReference>
<name>A0A6J4S4Q7_9ACTN</name>
<organism evidence="3">
    <name type="scientific">uncultured Solirubrobacteraceae bacterium</name>
    <dbReference type="NCBI Taxonomy" id="1162706"/>
    <lineage>
        <taxon>Bacteria</taxon>
        <taxon>Bacillati</taxon>
        <taxon>Actinomycetota</taxon>
        <taxon>Thermoleophilia</taxon>
        <taxon>Solirubrobacterales</taxon>
        <taxon>Solirubrobacteraceae</taxon>
        <taxon>environmental samples</taxon>
    </lineage>
</organism>
<protein>
    <submittedName>
        <fullName evidence="3">Stage II sporulation protein D</fullName>
    </submittedName>
</protein>
<dbReference type="PANTHER" id="PTHR30032:SF4">
    <property type="entry name" value="AMIDASE ENHANCER"/>
    <property type="match status" value="1"/>
</dbReference>
<dbReference type="Pfam" id="PF08486">
    <property type="entry name" value="SpoIID"/>
    <property type="match status" value="1"/>
</dbReference>
<dbReference type="InterPro" id="IPR013486">
    <property type="entry name" value="SpoIID/LytB"/>
</dbReference>
<feature type="signal peptide" evidence="1">
    <location>
        <begin position="1"/>
        <end position="42"/>
    </location>
</feature>
<dbReference type="InterPro" id="IPR051922">
    <property type="entry name" value="Bact_Sporulation_Assoc"/>
</dbReference>
<dbReference type="NCBIfam" id="TIGR02669">
    <property type="entry name" value="SpoIID_LytB"/>
    <property type="match status" value="1"/>
</dbReference>
<feature type="domain" description="Sporulation stage II protein D amidase enhancer LytB N-terminal" evidence="2">
    <location>
        <begin position="189"/>
        <end position="276"/>
    </location>
</feature>
<gene>
    <name evidence="3" type="ORF">AVDCRST_MAG67-2150</name>
</gene>
<dbReference type="EMBL" id="CADCVQ010000054">
    <property type="protein sequence ID" value="CAA9486329.1"/>
    <property type="molecule type" value="Genomic_DNA"/>
</dbReference>
<feature type="chain" id="PRO_5027072580" evidence="1">
    <location>
        <begin position="43"/>
        <end position="497"/>
    </location>
</feature>
<proteinExistence type="predicted"/>
<dbReference type="AlphaFoldDB" id="A0A6J4S4Q7"/>
<reference evidence="3" key="1">
    <citation type="submission" date="2020-02" db="EMBL/GenBank/DDBJ databases">
        <authorList>
            <person name="Meier V. D."/>
        </authorList>
    </citation>
    <scope>NUCLEOTIDE SEQUENCE</scope>
    <source>
        <strain evidence="3">AVDCRST_MAG67</strain>
    </source>
</reference>